<organism evidence="1">
    <name type="scientific">Tanacetum cinerariifolium</name>
    <name type="common">Dalmatian daisy</name>
    <name type="synonym">Chrysanthemum cinerariifolium</name>
    <dbReference type="NCBI Taxonomy" id="118510"/>
    <lineage>
        <taxon>Eukaryota</taxon>
        <taxon>Viridiplantae</taxon>
        <taxon>Streptophyta</taxon>
        <taxon>Embryophyta</taxon>
        <taxon>Tracheophyta</taxon>
        <taxon>Spermatophyta</taxon>
        <taxon>Magnoliopsida</taxon>
        <taxon>eudicotyledons</taxon>
        <taxon>Gunneridae</taxon>
        <taxon>Pentapetalae</taxon>
        <taxon>asterids</taxon>
        <taxon>campanulids</taxon>
        <taxon>Asterales</taxon>
        <taxon>Asteraceae</taxon>
        <taxon>Asteroideae</taxon>
        <taxon>Anthemideae</taxon>
        <taxon>Anthemidinae</taxon>
        <taxon>Tanacetum</taxon>
    </lineage>
</organism>
<protein>
    <submittedName>
        <fullName evidence="1">Uncharacterized protein</fullName>
    </submittedName>
</protein>
<dbReference type="EMBL" id="BKCJ011829244">
    <property type="protein sequence ID" value="GFD56427.1"/>
    <property type="molecule type" value="Genomic_DNA"/>
</dbReference>
<sequence>EHKTINAQLDLQAPLIIIPDSVTEKSSNCLILDAGHASVTSELIDKDTLRDIQSKQQQQYTEEDFRQLENLMYDKFTLKLQSTQ</sequence>
<gene>
    <name evidence="1" type="ORF">Tci_928396</name>
</gene>
<evidence type="ECO:0000313" key="1">
    <source>
        <dbReference type="EMBL" id="GFD56427.1"/>
    </source>
</evidence>
<name>A0A699X9P3_TANCI</name>
<feature type="non-terminal residue" evidence="1">
    <location>
        <position position="84"/>
    </location>
</feature>
<comment type="caution">
    <text evidence="1">The sequence shown here is derived from an EMBL/GenBank/DDBJ whole genome shotgun (WGS) entry which is preliminary data.</text>
</comment>
<proteinExistence type="predicted"/>
<feature type="non-terminal residue" evidence="1">
    <location>
        <position position="1"/>
    </location>
</feature>
<reference evidence="1" key="1">
    <citation type="journal article" date="2019" name="Sci. Rep.">
        <title>Draft genome of Tanacetum cinerariifolium, the natural source of mosquito coil.</title>
        <authorList>
            <person name="Yamashiro T."/>
            <person name="Shiraishi A."/>
            <person name="Satake H."/>
            <person name="Nakayama K."/>
        </authorList>
    </citation>
    <scope>NUCLEOTIDE SEQUENCE</scope>
</reference>
<accession>A0A699X9P3</accession>
<dbReference type="AlphaFoldDB" id="A0A699X9P3"/>